<comment type="similarity">
    <text evidence="1">Belongs to the sulfatase family.</text>
</comment>
<evidence type="ECO:0000256" key="2">
    <source>
        <dbReference type="ARBA" id="ARBA00022801"/>
    </source>
</evidence>
<feature type="compositionally biased region" description="Low complexity" evidence="3">
    <location>
        <begin position="185"/>
        <end position="203"/>
    </location>
</feature>
<evidence type="ECO:0000313" key="6">
    <source>
        <dbReference type="Proteomes" id="UP000584642"/>
    </source>
</evidence>
<dbReference type="Gene3D" id="3.40.720.10">
    <property type="entry name" value="Alkaline Phosphatase, subunit A"/>
    <property type="match status" value="1"/>
</dbReference>
<keyword evidence="2" id="KW-0378">Hydrolase</keyword>
<protein>
    <submittedName>
        <fullName evidence="5">Sulfatase-like hydrolase/transferase</fullName>
    </submittedName>
</protein>
<organism evidence="5 6">
    <name type="scientific">Azospirillum oleiclasticum</name>
    <dbReference type="NCBI Taxonomy" id="2735135"/>
    <lineage>
        <taxon>Bacteria</taxon>
        <taxon>Pseudomonadati</taxon>
        <taxon>Pseudomonadota</taxon>
        <taxon>Alphaproteobacteria</taxon>
        <taxon>Rhodospirillales</taxon>
        <taxon>Azospirillaceae</taxon>
        <taxon>Azospirillum</taxon>
    </lineage>
</organism>
<name>A0ABX2TAQ4_9PROT</name>
<dbReference type="PANTHER" id="PTHR42693">
    <property type="entry name" value="ARYLSULFATASE FAMILY MEMBER"/>
    <property type="match status" value="1"/>
</dbReference>
<dbReference type="InterPro" id="IPR050738">
    <property type="entry name" value="Sulfatase"/>
</dbReference>
<accession>A0ABX2TAQ4</accession>
<gene>
    <name evidence="5" type="ORF">HND93_08555</name>
</gene>
<dbReference type="EMBL" id="JABFDB010000004">
    <property type="protein sequence ID" value="NYZ19760.1"/>
    <property type="molecule type" value="Genomic_DNA"/>
</dbReference>
<feature type="domain" description="Sulfatase N-terminal" evidence="4">
    <location>
        <begin position="16"/>
        <end position="405"/>
    </location>
</feature>
<proteinExistence type="inferred from homology"/>
<evidence type="ECO:0000313" key="5">
    <source>
        <dbReference type="EMBL" id="NYZ19760.1"/>
    </source>
</evidence>
<comment type="caution">
    <text evidence="5">The sequence shown here is derived from an EMBL/GenBank/DDBJ whole genome shotgun (WGS) entry which is preliminary data.</text>
</comment>
<evidence type="ECO:0000259" key="4">
    <source>
        <dbReference type="Pfam" id="PF00884"/>
    </source>
</evidence>
<keyword evidence="6" id="KW-1185">Reference proteome</keyword>
<reference evidence="5 6" key="1">
    <citation type="submission" date="2020-05" db="EMBL/GenBank/DDBJ databases">
        <title>Azospirillum oleiclasticum sp. nov, a nitrogen-fixing and heavy crude oil-emulsifying bacterium isolated from the crude oil of Yumen Oilfield.</title>
        <authorList>
            <person name="Wu D."/>
            <person name="Cai M."/>
            <person name="Zhang X."/>
        </authorList>
    </citation>
    <scope>NUCLEOTIDE SEQUENCE [LARGE SCALE GENOMIC DNA]</scope>
    <source>
        <strain evidence="5 6">ROY-1-1-2</strain>
    </source>
</reference>
<dbReference type="InterPro" id="IPR017850">
    <property type="entry name" value="Alkaline_phosphatase_core_sf"/>
</dbReference>
<dbReference type="InterPro" id="IPR000917">
    <property type="entry name" value="Sulfatase_N"/>
</dbReference>
<evidence type="ECO:0000256" key="3">
    <source>
        <dbReference type="SAM" id="MobiDB-lite"/>
    </source>
</evidence>
<dbReference type="CDD" id="cd16035">
    <property type="entry name" value="sulfatase_like"/>
    <property type="match status" value="1"/>
</dbReference>
<dbReference type="RefSeq" id="WP_180281524.1">
    <property type="nucleotide sequence ID" value="NZ_JABFDB010000004.1"/>
</dbReference>
<dbReference type="SUPFAM" id="SSF53649">
    <property type="entry name" value="Alkaline phosphatase-like"/>
    <property type="match status" value="1"/>
</dbReference>
<sequence>MSDGNPSATERLGRRPNILVIMCDEMRYPPVYENEALAAFRAKHLPTQERLRRHGMEFRRHYIASTACAPSRTTIYTGQYPSLHGVSNTPGAAKLDSDPDCFWLDPNGVPTIGAYFRAAGYRTHWTGKWHASFADLVVPGTHTGLVSYQPDGAPDPEKEALYREANRLDEYGFDGWIGPEPHGTAPNNSASSAAIPPNASADARSGRDQGFADQAVALLDQLGAQREGGPWLSIVSFLNPHDITLYGLLGGASPAFDFSVDDTVPDELFDDAFEASAKEDLDGKPSCQKSYQTSYKQWIQPITDWKTYFRLYYQLQKTVDAQMARVLDALEANGMADDTIVLFTSDHGDLLGAHGYLHQKWYQAYEESVHVPMIVANPKLFPQPAAVDTVTSHVDLVPTLLGLAGLDAEAIRQRIAPRYTDALPLVGRNLSGLVLGDVTPDAVRDPVYFMTDDDPSRGMNQTGWTGREYDSVIQPNHIETVVAVLDDGKLWKYSRYFDNPQFWSSPGDPGASGVQDLIERQIRQPSDDEGTRVVLFKQTIKLTPAPEEYEMYCVTDDPMELTNRAAATDAESVAARDTLSAMLAEQSAAKRLTPQSGTVPGEP</sequence>
<feature type="region of interest" description="Disordered" evidence="3">
    <location>
        <begin position="178"/>
        <end position="207"/>
    </location>
</feature>
<dbReference type="Pfam" id="PF00884">
    <property type="entry name" value="Sulfatase"/>
    <property type="match status" value="1"/>
</dbReference>
<evidence type="ECO:0000256" key="1">
    <source>
        <dbReference type="ARBA" id="ARBA00008779"/>
    </source>
</evidence>
<dbReference type="Proteomes" id="UP000584642">
    <property type="component" value="Unassembled WGS sequence"/>
</dbReference>
<dbReference type="PANTHER" id="PTHR42693:SF53">
    <property type="entry name" value="ENDO-4-O-SULFATASE"/>
    <property type="match status" value="1"/>
</dbReference>